<keyword evidence="2" id="KW-1185">Reference proteome</keyword>
<dbReference type="Proteomes" id="UP001153069">
    <property type="component" value="Unassembled WGS sequence"/>
</dbReference>
<sequence>MVKSGPGPRFELWKLGDDSKLKHASAVYSKCIELAADEEDFEDYDRNMVKTIVVFCYNNMGTHFAL</sequence>
<organism evidence="1 2">
    <name type="scientific">Seminavis robusta</name>
    <dbReference type="NCBI Taxonomy" id="568900"/>
    <lineage>
        <taxon>Eukaryota</taxon>
        <taxon>Sar</taxon>
        <taxon>Stramenopiles</taxon>
        <taxon>Ochrophyta</taxon>
        <taxon>Bacillariophyta</taxon>
        <taxon>Bacillariophyceae</taxon>
        <taxon>Bacillariophycidae</taxon>
        <taxon>Naviculales</taxon>
        <taxon>Naviculaceae</taxon>
        <taxon>Seminavis</taxon>
    </lineage>
</organism>
<evidence type="ECO:0000313" key="2">
    <source>
        <dbReference type="Proteomes" id="UP001153069"/>
    </source>
</evidence>
<protein>
    <submittedName>
        <fullName evidence="1">Uncharacterized protein</fullName>
    </submittedName>
</protein>
<dbReference type="EMBL" id="CAICTM010000667">
    <property type="protein sequence ID" value="CAB9514687.1"/>
    <property type="molecule type" value="Genomic_DNA"/>
</dbReference>
<reference evidence="1" key="1">
    <citation type="submission" date="2020-06" db="EMBL/GenBank/DDBJ databases">
        <authorList>
            <consortium name="Plant Systems Biology data submission"/>
        </authorList>
    </citation>
    <scope>NUCLEOTIDE SEQUENCE</scope>
    <source>
        <strain evidence="1">D6</strain>
    </source>
</reference>
<gene>
    <name evidence="1" type="ORF">SEMRO_668_G184400.1</name>
</gene>
<proteinExistence type="predicted"/>
<comment type="caution">
    <text evidence="1">The sequence shown here is derived from an EMBL/GenBank/DDBJ whole genome shotgun (WGS) entry which is preliminary data.</text>
</comment>
<name>A0A9N8E4T6_9STRA</name>
<dbReference type="AlphaFoldDB" id="A0A9N8E4T6"/>
<accession>A0A9N8E4T6</accession>
<evidence type="ECO:0000313" key="1">
    <source>
        <dbReference type="EMBL" id="CAB9514687.1"/>
    </source>
</evidence>